<evidence type="ECO:0000313" key="2">
    <source>
        <dbReference type="EMBL" id="MCZ0702052.1"/>
    </source>
</evidence>
<dbReference type="AlphaFoldDB" id="A0A9J6R9T9"/>
<evidence type="ECO:0000259" key="1">
    <source>
        <dbReference type="Pfam" id="PF13556"/>
    </source>
</evidence>
<dbReference type="EMBL" id="JAPRAT010000003">
    <property type="protein sequence ID" value="MCZ0702052.1"/>
    <property type="molecule type" value="Genomic_DNA"/>
</dbReference>
<organism evidence="2 3">
    <name type="scientific">Natronobacillus azotifigens</name>
    <dbReference type="NCBI Taxonomy" id="472978"/>
    <lineage>
        <taxon>Bacteria</taxon>
        <taxon>Bacillati</taxon>
        <taxon>Bacillota</taxon>
        <taxon>Bacilli</taxon>
        <taxon>Bacillales</taxon>
        <taxon>Bacillaceae</taxon>
        <taxon>Natronobacillus</taxon>
    </lineage>
</organism>
<dbReference type="PANTHER" id="PTHR33744">
    <property type="entry name" value="CARBOHYDRATE DIACID REGULATOR"/>
    <property type="match status" value="1"/>
</dbReference>
<dbReference type="SUPFAM" id="SSF46689">
    <property type="entry name" value="Homeodomain-like"/>
    <property type="match status" value="1"/>
</dbReference>
<gene>
    <name evidence="2" type="ORF">OWO01_02365</name>
</gene>
<dbReference type="Gene3D" id="1.10.10.2840">
    <property type="entry name" value="PucR C-terminal helix-turn-helix domain"/>
    <property type="match status" value="1"/>
</dbReference>
<proteinExistence type="predicted"/>
<dbReference type="InterPro" id="IPR051448">
    <property type="entry name" value="CdaR-like_regulators"/>
</dbReference>
<accession>A0A9J6R9T9</accession>
<dbReference type="Proteomes" id="UP001084197">
    <property type="component" value="Unassembled WGS sequence"/>
</dbReference>
<reference evidence="2" key="1">
    <citation type="submission" date="2022-11" db="EMBL/GenBank/DDBJ databases">
        <title>WGS of Natronobacillus azotifigens 24KS-1, an anaerobic diazotrophic haloalkaliphile from soda-rich habitats.</title>
        <authorList>
            <person name="Sorokin D.Y."/>
            <person name="Merkel A.Y."/>
        </authorList>
    </citation>
    <scope>NUCLEOTIDE SEQUENCE</scope>
    <source>
        <strain evidence="2">24KS-1</strain>
    </source>
</reference>
<dbReference type="InterPro" id="IPR042070">
    <property type="entry name" value="PucR_C-HTH_sf"/>
</dbReference>
<keyword evidence="3" id="KW-1185">Reference proteome</keyword>
<sequence>MINQLKKIFPSLIHSKDNIQRASADYQWFITQTNEVIGIKKIELQHKEKTLLELFLTPYHGTHPPVTTREKNWSQVIFDQQTDALSKRPNHYRFIYFCLSEALSDPADFREAIAGVYPNQTAIIWNNQQEGIIIEEEKTMDEDFSYEEMIEVFTSDFFIDLKLFVGPFLTAIEQAPEYYEWIVHAFNALTKFNNKAVMSYVSSVPYLLSSSLEKKEHQFLIQAILKETSEDEELLRTIQIFLECNSNTSLTAKQMYMHRNSLQYRIDKFIEKTEIDVKQFEGALSVYLTLLFKNRYE</sequence>
<name>A0A9J6R9T9_9BACI</name>
<evidence type="ECO:0000313" key="3">
    <source>
        <dbReference type="Proteomes" id="UP001084197"/>
    </source>
</evidence>
<comment type="caution">
    <text evidence="2">The sequence shown here is derived from an EMBL/GenBank/DDBJ whole genome shotgun (WGS) entry which is preliminary data.</text>
</comment>
<dbReference type="InterPro" id="IPR025736">
    <property type="entry name" value="PucR_C-HTH_dom"/>
</dbReference>
<protein>
    <submittedName>
        <fullName evidence="2">Helix-turn-helix domain-containing protein</fullName>
    </submittedName>
</protein>
<feature type="domain" description="PucR C-terminal helix-turn-helix" evidence="1">
    <location>
        <begin position="234"/>
        <end position="291"/>
    </location>
</feature>
<dbReference type="PANTHER" id="PTHR33744:SF15">
    <property type="entry name" value="CARBOHYDRATE DIACID REGULATOR"/>
    <property type="match status" value="1"/>
</dbReference>
<dbReference type="Pfam" id="PF13556">
    <property type="entry name" value="HTH_30"/>
    <property type="match status" value="1"/>
</dbReference>
<dbReference type="InterPro" id="IPR009057">
    <property type="entry name" value="Homeodomain-like_sf"/>
</dbReference>
<dbReference type="RefSeq" id="WP_268778821.1">
    <property type="nucleotide sequence ID" value="NZ_JAPRAT010000003.1"/>
</dbReference>